<protein>
    <recommendedName>
        <fullName evidence="4">Transposase</fullName>
    </recommendedName>
</protein>
<keyword evidence="3" id="KW-1185">Reference proteome</keyword>
<reference evidence="3" key="1">
    <citation type="journal article" date="2019" name="Int. J. Syst. Evol. Microbiol.">
        <title>The Global Catalogue of Microorganisms (GCM) 10K type strain sequencing project: providing services to taxonomists for standard genome sequencing and annotation.</title>
        <authorList>
            <consortium name="The Broad Institute Genomics Platform"/>
            <consortium name="The Broad Institute Genome Sequencing Center for Infectious Disease"/>
            <person name="Wu L."/>
            <person name="Ma J."/>
        </authorList>
    </citation>
    <scope>NUCLEOTIDE SEQUENCE [LARGE SCALE GENOMIC DNA]</scope>
    <source>
        <strain evidence="3">JCM 14370</strain>
    </source>
</reference>
<dbReference type="Proteomes" id="UP000632222">
    <property type="component" value="Unassembled WGS sequence"/>
</dbReference>
<evidence type="ECO:0008006" key="4">
    <source>
        <dbReference type="Google" id="ProtNLM"/>
    </source>
</evidence>
<keyword evidence="1" id="KW-0812">Transmembrane</keyword>
<feature type="transmembrane region" description="Helical" evidence="1">
    <location>
        <begin position="12"/>
        <end position="33"/>
    </location>
</feature>
<organism evidence="2 3">
    <name type="scientific">Deinococcus roseus</name>
    <dbReference type="NCBI Taxonomy" id="392414"/>
    <lineage>
        <taxon>Bacteria</taxon>
        <taxon>Thermotogati</taxon>
        <taxon>Deinococcota</taxon>
        <taxon>Deinococci</taxon>
        <taxon>Deinococcales</taxon>
        <taxon>Deinococcaceae</taxon>
        <taxon>Deinococcus</taxon>
    </lineage>
</organism>
<accession>A0ABQ2D321</accession>
<keyword evidence="1" id="KW-1133">Transmembrane helix</keyword>
<gene>
    <name evidence="2" type="ORF">GCM10008938_32840</name>
</gene>
<comment type="caution">
    <text evidence="2">The sequence shown here is derived from an EMBL/GenBank/DDBJ whole genome shotgun (WGS) entry which is preliminary data.</text>
</comment>
<proteinExistence type="predicted"/>
<evidence type="ECO:0000313" key="3">
    <source>
        <dbReference type="Proteomes" id="UP000632222"/>
    </source>
</evidence>
<evidence type="ECO:0000256" key="1">
    <source>
        <dbReference type="SAM" id="Phobius"/>
    </source>
</evidence>
<name>A0ABQ2D321_9DEIO</name>
<dbReference type="EMBL" id="BMOD01000014">
    <property type="protein sequence ID" value="GGJ44000.1"/>
    <property type="molecule type" value="Genomic_DNA"/>
</dbReference>
<evidence type="ECO:0000313" key="2">
    <source>
        <dbReference type="EMBL" id="GGJ44000.1"/>
    </source>
</evidence>
<sequence length="85" mass="9631">MKGNPMDTQNLLWPALFLVAFYLFTQQVLNFTLRVLKMAGEHGPKSFQYALGQLMQLLRTVVQHLLPSFLRSALSSQQDPPDPSV</sequence>
<keyword evidence="1" id="KW-0472">Membrane</keyword>